<proteinExistence type="predicted"/>
<name>A0A8K0CY80_IGNLU</name>
<sequence>MCKVNVQLNDLQKCRNGPLKVEEQEKLIHRRYLMKLKATNTRNILPKINVNHTEVNSKHSVGHKLPLPKQTEIVLAEHLETMAKNGFDLSKEEVLDVVKDYVKQNAFTAPFKNNRSVHD</sequence>
<comment type="caution">
    <text evidence="1">The sequence shown here is derived from an EMBL/GenBank/DDBJ whole genome shotgun (WGS) entry which is preliminary data.</text>
</comment>
<dbReference type="AlphaFoldDB" id="A0A8K0CY80"/>
<dbReference type="OrthoDB" id="10035668at2759"/>
<evidence type="ECO:0000313" key="2">
    <source>
        <dbReference type="Proteomes" id="UP000801492"/>
    </source>
</evidence>
<gene>
    <name evidence="1" type="ORF">ILUMI_12407</name>
</gene>
<dbReference type="Proteomes" id="UP000801492">
    <property type="component" value="Unassembled WGS sequence"/>
</dbReference>
<accession>A0A8K0CY80</accession>
<keyword evidence="2" id="KW-1185">Reference proteome</keyword>
<evidence type="ECO:0000313" key="1">
    <source>
        <dbReference type="EMBL" id="KAF2893766.1"/>
    </source>
</evidence>
<dbReference type="EMBL" id="VTPC01007677">
    <property type="protein sequence ID" value="KAF2893766.1"/>
    <property type="molecule type" value="Genomic_DNA"/>
</dbReference>
<organism evidence="1 2">
    <name type="scientific">Ignelater luminosus</name>
    <name type="common">Cucubano</name>
    <name type="synonym">Pyrophorus luminosus</name>
    <dbReference type="NCBI Taxonomy" id="2038154"/>
    <lineage>
        <taxon>Eukaryota</taxon>
        <taxon>Metazoa</taxon>
        <taxon>Ecdysozoa</taxon>
        <taxon>Arthropoda</taxon>
        <taxon>Hexapoda</taxon>
        <taxon>Insecta</taxon>
        <taxon>Pterygota</taxon>
        <taxon>Neoptera</taxon>
        <taxon>Endopterygota</taxon>
        <taxon>Coleoptera</taxon>
        <taxon>Polyphaga</taxon>
        <taxon>Elateriformia</taxon>
        <taxon>Elateroidea</taxon>
        <taxon>Elateridae</taxon>
        <taxon>Agrypninae</taxon>
        <taxon>Pyrophorini</taxon>
        <taxon>Ignelater</taxon>
    </lineage>
</organism>
<protein>
    <submittedName>
        <fullName evidence="1">Uncharacterized protein</fullName>
    </submittedName>
</protein>
<reference evidence="1" key="1">
    <citation type="submission" date="2019-08" db="EMBL/GenBank/DDBJ databases">
        <title>The genome of the North American firefly Photinus pyralis.</title>
        <authorList>
            <consortium name="Photinus pyralis genome working group"/>
            <person name="Fallon T.R."/>
            <person name="Sander Lower S.E."/>
            <person name="Weng J.-K."/>
        </authorList>
    </citation>
    <scope>NUCLEOTIDE SEQUENCE</scope>
    <source>
        <strain evidence="1">TRF0915ILg1</strain>
        <tissue evidence="1">Whole body</tissue>
    </source>
</reference>
<feature type="non-terminal residue" evidence="1">
    <location>
        <position position="1"/>
    </location>
</feature>